<organism evidence="2 3">
    <name type="scientific">Bursaphelenchus okinawaensis</name>
    <dbReference type="NCBI Taxonomy" id="465554"/>
    <lineage>
        <taxon>Eukaryota</taxon>
        <taxon>Metazoa</taxon>
        <taxon>Ecdysozoa</taxon>
        <taxon>Nematoda</taxon>
        <taxon>Chromadorea</taxon>
        <taxon>Rhabditida</taxon>
        <taxon>Tylenchina</taxon>
        <taxon>Tylenchomorpha</taxon>
        <taxon>Aphelenchoidea</taxon>
        <taxon>Aphelenchoididae</taxon>
        <taxon>Bursaphelenchus</taxon>
    </lineage>
</organism>
<evidence type="ECO:0000313" key="3">
    <source>
        <dbReference type="Proteomes" id="UP000614601"/>
    </source>
</evidence>
<protein>
    <submittedName>
        <fullName evidence="2">Uncharacterized protein</fullName>
    </submittedName>
</protein>
<dbReference type="Proteomes" id="UP000783686">
    <property type="component" value="Unassembled WGS sequence"/>
</dbReference>
<sequence length="193" mass="22590">MLFNLLLMVCGNRSAWWAKVEQKLRRFVGMDHSDSFSEASYMDFSSGSSGWVSTLFTRTTLSDYSTPTDNTTVSASVWESSEQSFEPFECDCEESSVEASSLGTEEKKIYQNLTERLQEFERVKRLVQNMGKCLKYPYNPRRRRSLRYSRPGYPTKKRLQNAFRTYFSKQPAKPYDKSVYNPYGILYWPVEKD</sequence>
<feature type="signal peptide" evidence="1">
    <location>
        <begin position="1"/>
        <end position="17"/>
    </location>
</feature>
<name>A0A811K1I6_9BILA</name>
<dbReference type="Proteomes" id="UP000614601">
    <property type="component" value="Unassembled WGS sequence"/>
</dbReference>
<keyword evidence="3" id="KW-1185">Reference proteome</keyword>
<dbReference type="EMBL" id="CAJFDH010000002">
    <property type="protein sequence ID" value="CAD5209342.1"/>
    <property type="molecule type" value="Genomic_DNA"/>
</dbReference>
<reference evidence="2" key="1">
    <citation type="submission" date="2020-09" db="EMBL/GenBank/DDBJ databases">
        <authorList>
            <person name="Kikuchi T."/>
        </authorList>
    </citation>
    <scope>NUCLEOTIDE SEQUENCE</scope>
    <source>
        <strain evidence="2">SH1</strain>
    </source>
</reference>
<proteinExistence type="predicted"/>
<dbReference type="AlphaFoldDB" id="A0A811K1I6"/>
<dbReference type="OrthoDB" id="10639780at2759"/>
<keyword evidence="1" id="KW-0732">Signal</keyword>
<feature type="chain" id="PRO_5035594562" evidence="1">
    <location>
        <begin position="18"/>
        <end position="193"/>
    </location>
</feature>
<accession>A0A811K1I6</accession>
<evidence type="ECO:0000256" key="1">
    <source>
        <dbReference type="SAM" id="SignalP"/>
    </source>
</evidence>
<comment type="caution">
    <text evidence="2">The sequence shown here is derived from an EMBL/GenBank/DDBJ whole genome shotgun (WGS) entry which is preliminary data.</text>
</comment>
<gene>
    <name evidence="2" type="ORF">BOKJ2_LOCUS2632</name>
</gene>
<evidence type="ECO:0000313" key="2">
    <source>
        <dbReference type="EMBL" id="CAD5209342.1"/>
    </source>
</evidence>
<dbReference type="EMBL" id="CAJFCW020000002">
    <property type="protein sequence ID" value="CAG9089069.1"/>
    <property type="molecule type" value="Genomic_DNA"/>
</dbReference>